<gene>
    <name evidence="1" type="ORF">EDD38_7418</name>
</gene>
<organism evidence="1 2">
    <name type="scientific">Kitasatospora cineracea</name>
    <dbReference type="NCBI Taxonomy" id="88074"/>
    <lineage>
        <taxon>Bacteria</taxon>
        <taxon>Bacillati</taxon>
        <taxon>Actinomycetota</taxon>
        <taxon>Actinomycetes</taxon>
        <taxon>Kitasatosporales</taxon>
        <taxon>Streptomycetaceae</taxon>
        <taxon>Kitasatospora</taxon>
    </lineage>
</organism>
<reference evidence="1 2" key="1">
    <citation type="submission" date="2018-11" db="EMBL/GenBank/DDBJ databases">
        <title>Sequencing the genomes of 1000 actinobacteria strains.</title>
        <authorList>
            <person name="Klenk H.-P."/>
        </authorList>
    </citation>
    <scope>NUCLEOTIDE SEQUENCE [LARGE SCALE GENOMIC DNA]</scope>
    <source>
        <strain evidence="1 2">DSM 44781</strain>
    </source>
</reference>
<keyword evidence="2" id="KW-1185">Reference proteome</keyword>
<dbReference type="RefSeq" id="WP_123821628.1">
    <property type="nucleotide sequence ID" value="NZ_RKQG01000004.1"/>
</dbReference>
<protein>
    <submittedName>
        <fullName evidence="1">Uncharacterized protein</fullName>
    </submittedName>
</protein>
<evidence type="ECO:0000313" key="2">
    <source>
        <dbReference type="Proteomes" id="UP000266906"/>
    </source>
</evidence>
<accession>A0A3N4R154</accession>
<sequence>MPLRSDMLPSGPGDLWKAIKALREDLRELRAARRLEAAAIGAGGLSIVNGGALTMKTTAGVPMLFVGPVQYTFLDGSTQQGVIGRRADGSAFLTMYAQPGISGSNYQGWALYDRAGNAIVSEDAVSGTGLGLPYLPNCWAPARYTDWPASSSGTFEDIHRLTIYKQQPYASVSIGHTSDVSGTTGELQVTVNGTPVTPVTPVSFSQAAVTVGPFALPGRIRQQVEIRVQARRTAGTGNVRCQILASTGLPS</sequence>
<dbReference type="EMBL" id="RKQG01000004">
    <property type="protein sequence ID" value="RPE27273.1"/>
    <property type="molecule type" value="Genomic_DNA"/>
</dbReference>
<dbReference type="Proteomes" id="UP000266906">
    <property type="component" value="Unassembled WGS sequence"/>
</dbReference>
<name>A0A3N4R154_9ACTN</name>
<comment type="caution">
    <text evidence="1">The sequence shown here is derived from an EMBL/GenBank/DDBJ whole genome shotgun (WGS) entry which is preliminary data.</text>
</comment>
<proteinExistence type="predicted"/>
<dbReference type="AlphaFoldDB" id="A0A3N4R154"/>
<evidence type="ECO:0000313" key="1">
    <source>
        <dbReference type="EMBL" id="RPE27273.1"/>
    </source>
</evidence>